<evidence type="ECO:0000313" key="1">
    <source>
        <dbReference type="EMBL" id="TCD15365.1"/>
    </source>
</evidence>
<evidence type="ECO:0000313" key="2">
    <source>
        <dbReference type="Proteomes" id="UP000291301"/>
    </source>
</evidence>
<proteinExistence type="predicted"/>
<dbReference type="EMBL" id="SJST01000002">
    <property type="protein sequence ID" value="TCD15365.1"/>
    <property type="molecule type" value="Genomic_DNA"/>
</dbReference>
<keyword evidence="2" id="KW-1185">Reference proteome</keyword>
<dbReference type="AlphaFoldDB" id="A0A4R0PG23"/>
<reference evidence="1 2" key="1">
    <citation type="journal article" date="2015" name="Antonie Van Leeuwenhoek">
        <title>Oricola cellulosilytica gen. nov., sp. nov., a cellulose-degrading bacterium of the family Phyllobacteriaceae isolated from surface seashore water, and emended descriptions of Mesorhizobium loti and Phyllobacterium myrsinacearum.</title>
        <authorList>
            <person name="Hameed A."/>
            <person name="Shahina M."/>
            <person name="Lai W.A."/>
            <person name="Lin S.Y."/>
            <person name="Young L.S."/>
            <person name="Liu Y.C."/>
            <person name="Hsu Y.H."/>
            <person name="Young C.C."/>
        </authorList>
    </citation>
    <scope>NUCLEOTIDE SEQUENCE [LARGE SCALE GENOMIC DNA]</scope>
    <source>
        <strain evidence="1 2">KCTC 52183</strain>
    </source>
</reference>
<dbReference type="RefSeq" id="WP_131567384.1">
    <property type="nucleotide sequence ID" value="NZ_JAINFK010000004.1"/>
</dbReference>
<organism evidence="1 2">
    <name type="scientific">Oricola cellulosilytica</name>
    <dbReference type="NCBI Taxonomy" id="1429082"/>
    <lineage>
        <taxon>Bacteria</taxon>
        <taxon>Pseudomonadati</taxon>
        <taxon>Pseudomonadota</taxon>
        <taxon>Alphaproteobacteria</taxon>
        <taxon>Hyphomicrobiales</taxon>
        <taxon>Ahrensiaceae</taxon>
        <taxon>Oricola</taxon>
    </lineage>
</organism>
<sequence length="426" mass="49097">MKRLYDNELIYGRLLAVSQPHLVERYNKALQAFGLQPTALESFEIDKTGFSPQIADELDDPDYLDPAGVNRRFIILTPAQSTLPVVHTRFSNTDALMFEFFKANIRAINALTIKDVIYGEIEDNISVVEDIEDLLSIEQVEFQVLTAEDVLGKAAELRTIVDRLKSEPEAWRDDAMLERMVALANIAGDIRENSLVPDQVVFRHDAFWTSHFGGCYVFVDERMTTVIGDPEAPGFRRSRPWQVSYLSIRDTARVFRFLSETGRLDPPRASWLESSGFLEHRSEMAIRGLLREAEPDADLSRMDAVWLQTWIHRHATLIAKDETYPFLNAMRRELARSGRADPAEAPEQFRFLLARACPDHKDAWLVNRLITEYVPSDFVSRYVFNKQEFYNDYNGYGDAFRHHVVETLKKTYLTDKAAFRKRLYGL</sequence>
<protein>
    <submittedName>
        <fullName evidence="1">Uncharacterized protein</fullName>
    </submittedName>
</protein>
<name>A0A4R0PG23_9HYPH</name>
<dbReference type="InterPro" id="IPR046578">
    <property type="entry name" value="DUF6638"/>
</dbReference>
<dbReference type="Pfam" id="PF20343">
    <property type="entry name" value="DUF6638"/>
    <property type="match status" value="1"/>
</dbReference>
<dbReference type="Proteomes" id="UP000291301">
    <property type="component" value="Unassembled WGS sequence"/>
</dbReference>
<dbReference type="OrthoDB" id="8430253at2"/>
<accession>A0A4R0PG23</accession>
<gene>
    <name evidence="1" type="ORF">E0D97_07490</name>
</gene>
<comment type="caution">
    <text evidence="1">The sequence shown here is derived from an EMBL/GenBank/DDBJ whole genome shotgun (WGS) entry which is preliminary data.</text>
</comment>